<accession>A0A6G3ZUH3</accession>
<dbReference type="InterPro" id="IPR018540">
    <property type="entry name" value="Spo0E-like"/>
</dbReference>
<organism evidence="1">
    <name type="scientific">Paenibacillus sp. SYP-B3998</name>
    <dbReference type="NCBI Taxonomy" id="2678564"/>
    <lineage>
        <taxon>Bacteria</taxon>
        <taxon>Bacillati</taxon>
        <taxon>Bacillota</taxon>
        <taxon>Bacilli</taxon>
        <taxon>Bacillales</taxon>
        <taxon>Paenibacillaceae</taxon>
        <taxon>Paenibacillus</taxon>
    </lineage>
</organism>
<dbReference type="InterPro" id="IPR037208">
    <property type="entry name" value="Spo0E-like_sf"/>
</dbReference>
<dbReference type="Gene3D" id="4.10.280.10">
    <property type="entry name" value="Helix-loop-helix DNA-binding domain"/>
    <property type="match status" value="1"/>
</dbReference>
<dbReference type="GO" id="GO:0043937">
    <property type="term" value="P:regulation of sporulation"/>
    <property type="evidence" value="ECO:0007669"/>
    <property type="project" value="InterPro"/>
</dbReference>
<protein>
    <submittedName>
        <fullName evidence="1">Spo0E family sporulation regulatory protein-aspartic acid phosphatase</fullName>
    </submittedName>
</protein>
<dbReference type="InterPro" id="IPR036638">
    <property type="entry name" value="HLH_DNA-bd_sf"/>
</dbReference>
<sequence>MKLSEIETEIESLRKQLVDAYLLSGSINTNEVLEKSRLLDHWLNRYEQSMNKK</sequence>
<dbReference type="Pfam" id="PF09388">
    <property type="entry name" value="SpoOE-like"/>
    <property type="match status" value="1"/>
</dbReference>
<dbReference type="AlphaFoldDB" id="A0A6G3ZUH3"/>
<dbReference type="SUPFAM" id="SSF140500">
    <property type="entry name" value="BAS1536-like"/>
    <property type="match status" value="1"/>
</dbReference>
<reference evidence="1" key="1">
    <citation type="submission" date="2020-02" db="EMBL/GenBank/DDBJ databases">
        <authorList>
            <person name="Shen X.-R."/>
            <person name="Zhang Y.-X."/>
        </authorList>
    </citation>
    <scope>NUCLEOTIDE SEQUENCE</scope>
    <source>
        <strain evidence="1">SYP-B3998</strain>
    </source>
</reference>
<dbReference type="EMBL" id="JAAIKC010000001">
    <property type="protein sequence ID" value="NEW05354.1"/>
    <property type="molecule type" value="Genomic_DNA"/>
</dbReference>
<proteinExistence type="predicted"/>
<name>A0A6G3ZUH3_9BACL</name>
<comment type="caution">
    <text evidence="1">The sequence shown here is derived from an EMBL/GenBank/DDBJ whole genome shotgun (WGS) entry which is preliminary data.</text>
</comment>
<evidence type="ECO:0000313" key="1">
    <source>
        <dbReference type="EMBL" id="NEW05354.1"/>
    </source>
</evidence>
<gene>
    <name evidence="1" type="ORF">GK047_04900</name>
</gene>
<dbReference type="GO" id="GO:0046983">
    <property type="term" value="F:protein dimerization activity"/>
    <property type="evidence" value="ECO:0007669"/>
    <property type="project" value="InterPro"/>
</dbReference>